<dbReference type="InterPro" id="IPR009081">
    <property type="entry name" value="PP-bd_ACP"/>
</dbReference>
<dbReference type="SUPFAM" id="SSF47336">
    <property type="entry name" value="ACP-like"/>
    <property type="match status" value="1"/>
</dbReference>
<evidence type="ECO:0000313" key="3">
    <source>
        <dbReference type="Proteomes" id="UP001500630"/>
    </source>
</evidence>
<comment type="caution">
    <text evidence="2">The sequence shown here is derived from an EMBL/GenBank/DDBJ whole genome shotgun (WGS) entry which is preliminary data.</text>
</comment>
<dbReference type="RefSeq" id="WP_345569549.1">
    <property type="nucleotide sequence ID" value="NZ_BAABDQ010000020.1"/>
</dbReference>
<dbReference type="InterPro" id="IPR036736">
    <property type="entry name" value="ACP-like_sf"/>
</dbReference>
<organism evidence="2 3">
    <name type="scientific">Nonomuraea rosea</name>
    <dbReference type="NCBI Taxonomy" id="638574"/>
    <lineage>
        <taxon>Bacteria</taxon>
        <taxon>Bacillati</taxon>
        <taxon>Actinomycetota</taxon>
        <taxon>Actinomycetes</taxon>
        <taxon>Streptosporangiales</taxon>
        <taxon>Streptosporangiaceae</taxon>
        <taxon>Nonomuraea</taxon>
    </lineage>
</organism>
<protein>
    <recommendedName>
        <fullName evidence="1">Carrier domain-containing protein</fullName>
    </recommendedName>
</protein>
<proteinExistence type="predicted"/>
<sequence>MSETERLRRVLAEMIADVSEGRVSAEEALAGRHSLSALGLTSLARIRLIDLIEDTFDIDVDLNGDLSSAEHVAPLAAAVSGLLATGPGRPR</sequence>
<feature type="domain" description="Carrier" evidence="1">
    <location>
        <begin position="12"/>
        <end position="76"/>
    </location>
</feature>
<dbReference type="Proteomes" id="UP001500630">
    <property type="component" value="Unassembled WGS sequence"/>
</dbReference>
<gene>
    <name evidence="2" type="ORF">GCM10022419_076070</name>
</gene>
<dbReference type="Pfam" id="PF00550">
    <property type="entry name" value="PP-binding"/>
    <property type="match status" value="1"/>
</dbReference>
<accession>A0ABP6YHG1</accession>
<dbReference type="Gene3D" id="1.10.1200.10">
    <property type="entry name" value="ACP-like"/>
    <property type="match status" value="1"/>
</dbReference>
<reference evidence="3" key="1">
    <citation type="journal article" date="2019" name="Int. J. Syst. Evol. Microbiol.">
        <title>The Global Catalogue of Microorganisms (GCM) 10K type strain sequencing project: providing services to taxonomists for standard genome sequencing and annotation.</title>
        <authorList>
            <consortium name="The Broad Institute Genomics Platform"/>
            <consortium name="The Broad Institute Genome Sequencing Center for Infectious Disease"/>
            <person name="Wu L."/>
            <person name="Ma J."/>
        </authorList>
    </citation>
    <scope>NUCLEOTIDE SEQUENCE [LARGE SCALE GENOMIC DNA]</scope>
    <source>
        <strain evidence="3">JCM 17326</strain>
    </source>
</reference>
<name>A0ABP6YHG1_9ACTN</name>
<evidence type="ECO:0000313" key="2">
    <source>
        <dbReference type="EMBL" id="GAA3583106.1"/>
    </source>
</evidence>
<dbReference type="EMBL" id="BAABDQ010000020">
    <property type="protein sequence ID" value="GAA3583106.1"/>
    <property type="molecule type" value="Genomic_DNA"/>
</dbReference>
<keyword evidence="3" id="KW-1185">Reference proteome</keyword>
<evidence type="ECO:0000259" key="1">
    <source>
        <dbReference type="Pfam" id="PF00550"/>
    </source>
</evidence>